<name>A0ABQ5WXA4_9PROT</name>
<evidence type="ECO:0000313" key="2">
    <source>
        <dbReference type="Proteomes" id="UP001156672"/>
    </source>
</evidence>
<reference evidence="2" key="1">
    <citation type="journal article" date="2019" name="Int. J. Syst. Evol. Microbiol.">
        <title>The Global Catalogue of Microorganisms (GCM) 10K type strain sequencing project: providing services to taxonomists for standard genome sequencing and annotation.</title>
        <authorList>
            <consortium name="The Broad Institute Genomics Platform"/>
            <consortium name="The Broad Institute Genome Sequencing Center for Infectious Disease"/>
            <person name="Wu L."/>
            <person name="Ma J."/>
        </authorList>
    </citation>
    <scope>NUCLEOTIDE SEQUENCE [LARGE SCALE GENOMIC DNA]</scope>
    <source>
        <strain evidence="2">NBRC 3250</strain>
    </source>
</reference>
<comment type="caution">
    <text evidence="1">The sequence shown here is derived from an EMBL/GenBank/DDBJ whole genome shotgun (WGS) entry which is preliminary data.</text>
</comment>
<keyword evidence="2" id="KW-1185">Reference proteome</keyword>
<gene>
    <name evidence="1" type="ORF">GCM10007866_02010</name>
</gene>
<dbReference type="Proteomes" id="UP001156672">
    <property type="component" value="Unassembled WGS sequence"/>
</dbReference>
<protein>
    <submittedName>
        <fullName evidence="1">Uncharacterized protein</fullName>
    </submittedName>
</protein>
<accession>A0ABQ5WXA4</accession>
<sequence length="82" mass="9308">MRCPGKVEIKTCGTGEIPDQMRRVQIRIALGQLPARCILQGARGTKDPVIVKLRCTPCHGRRRQNEPLVRCCVFRKRSVVPR</sequence>
<organism evidence="1 2">
    <name type="scientific">Gluconobacter albidus</name>
    <dbReference type="NCBI Taxonomy" id="318683"/>
    <lineage>
        <taxon>Bacteria</taxon>
        <taxon>Pseudomonadati</taxon>
        <taxon>Pseudomonadota</taxon>
        <taxon>Alphaproteobacteria</taxon>
        <taxon>Acetobacterales</taxon>
        <taxon>Acetobacteraceae</taxon>
        <taxon>Gluconobacter</taxon>
    </lineage>
</organism>
<proteinExistence type="predicted"/>
<dbReference type="EMBL" id="BSNW01000005">
    <property type="protein sequence ID" value="GLQ67753.1"/>
    <property type="molecule type" value="Genomic_DNA"/>
</dbReference>
<evidence type="ECO:0000313" key="1">
    <source>
        <dbReference type="EMBL" id="GLQ67753.1"/>
    </source>
</evidence>